<evidence type="ECO:0000313" key="4">
    <source>
        <dbReference type="EMBL" id="ACL38764.1"/>
    </source>
</evidence>
<dbReference type="PANTHER" id="PTHR10819">
    <property type="entry name" value="PHOSPHOTRIESTERASE-RELATED"/>
    <property type="match status" value="1"/>
</dbReference>
<organism evidence="4 5">
    <name type="scientific">Pseudarthrobacter chlorophenolicus (strain ATCC 700700 / DSM 12829 / CIP 107037 / JCM 12360 / KCTC 9906 / NCIMB 13794 / A6)</name>
    <name type="common">Arthrobacter chlorophenolicus</name>
    <dbReference type="NCBI Taxonomy" id="452863"/>
    <lineage>
        <taxon>Bacteria</taxon>
        <taxon>Bacillati</taxon>
        <taxon>Actinomycetota</taxon>
        <taxon>Actinomycetes</taxon>
        <taxon>Micrococcales</taxon>
        <taxon>Micrococcaceae</taxon>
        <taxon>Pseudarthrobacter</taxon>
    </lineage>
</organism>
<dbReference type="EMBL" id="CP001341">
    <property type="protein sequence ID" value="ACL38764.1"/>
    <property type="molecule type" value="Genomic_DNA"/>
</dbReference>
<name>B8HC54_PSECP</name>
<dbReference type="KEGG" id="ach:Achl_0769"/>
<keyword evidence="2" id="KW-0378">Hydrolase</keyword>
<dbReference type="STRING" id="452863.Achl_0769"/>
<dbReference type="RefSeq" id="WP_015935989.1">
    <property type="nucleotide sequence ID" value="NC_011886.1"/>
</dbReference>
<sequence length="337" mass="35427">MSNQPAVDFRDAHAPGPEQGIVNTVLGPVSASELGVVAAHEALLSVLPGAQYAPDIAMDRADIFEALAGKLADFRRHGGQTIVDSTGMFHGRDLKLYEALSRSTGVHIVASTGLGPEEELGGYFLTPQTNPPTPWPAEKFSDLFGKEITEGMVVPRVERRGPAGLIATVADRAGMTPTEESLFRGSARAGKETGVAVSIRFGADALHDLDVVLDEGIGADRVLVGGLDRMDAAGAAGKVAERGAFVGIDHVGLNDHPDFLTDHGRAELVLELVAAGHADKVILSGNSIGVAKGLPAYDLPFSHVLATFMPFLKSRGLGDDDAHRILVDNPRTLLAVR</sequence>
<evidence type="ECO:0000256" key="3">
    <source>
        <dbReference type="PROSITE-ProRule" id="PRU00679"/>
    </source>
</evidence>
<dbReference type="PROSITE" id="PS51347">
    <property type="entry name" value="PHOSPHOTRIESTERASE_2"/>
    <property type="match status" value="1"/>
</dbReference>
<dbReference type="HOGENOM" id="CLU_054760_2_0_11"/>
<dbReference type="SUPFAM" id="SSF51556">
    <property type="entry name" value="Metallo-dependent hydrolases"/>
    <property type="match status" value="1"/>
</dbReference>
<evidence type="ECO:0000313" key="5">
    <source>
        <dbReference type="Proteomes" id="UP000002505"/>
    </source>
</evidence>
<comment type="similarity">
    <text evidence="3">Belongs to the metallo-dependent hydrolases superfamily. Phosphotriesterase family.</text>
</comment>
<protein>
    <submittedName>
        <fullName evidence="4">Aryldialkylphosphatase</fullName>
    </submittedName>
</protein>
<proteinExistence type="inferred from homology"/>
<dbReference type="AlphaFoldDB" id="B8HC54"/>
<evidence type="ECO:0000256" key="1">
    <source>
        <dbReference type="ARBA" id="ARBA00022723"/>
    </source>
</evidence>
<dbReference type="Proteomes" id="UP000002505">
    <property type="component" value="Chromosome"/>
</dbReference>
<dbReference type="InterPro" id="IPR001559">
    <property type="entry name" value="Phosphotriesterase"/>
</dbReference>
<dbReference type="eggNOG" id="COG1735">
    <property type="taxonomic scope" value="Bacteria"/>
</dbReference>
<dbReference type="InterPro" id="IPR032466">
    <property type="entry name" value="Metal_Hydrolase"/>
</dbReference>
<dbReference type="Pfam" id="PF02126">
    <property type="entry name" value="PTE"/>
    <property type="match status" value="1"/>
</dbReference>
<dbReference type="Gene3D" id="3.20.20.140">
    <property type="entry name" value="Metal-dependent hydrolases"/>
    <property type="match status" value="1"/>
</dbReference>
<accession>B8HC54</accession>
<gene>
    <name evidence="4" type="ordered locus">Achl_0769</name>
</gene>
<dbReference type="GO" id="GO:0016787">
    <property type="term" value="F:hydrolase activity"/>
    <property type="evidence" value="ECO:0007669"/>
    <property type="project" value="UniProtKB-KW"/>
</dbReference>
<keyword evidence="5" id="KW-1185">Reference proteome</keyword>
<dbReference type="GO" id="GO:0008270">
    <property type="term" value="F:zinc ion binding"/>
    <property type="evidence" value="ECO:0007669"/>
    <property type="project" value="InterPro"/>
</dbReference>
<comment type="caution">
    <text evidence="3">Lacks conserved residue(s) required for the propagation of feature annotation.</text>
</comment>
<dbReference type="PANTHER" id="PTHR10819:SF3">
    <property type="entry name" value="PHOSPHOTRIESTERASE-RELATED PROTEIN"/>
    <property type="match status" value="1"/>
</dbReference>
<evidence type="ECO:0000256" key="2">
    <source>
        <dbReference type="ARBA" id="ARBA00022801"/>
    </source>
</evidence>
<keyword evidence="1" id="KW-0479">Metal-binding</keyword>
<reference evidence="4" key="1">
    <citation type="submission" date="2009-01" db="EMBL/GenBank/DDBJ databases">
        <title>Complete sequence of chromosome of Arthrobacter chlorophenolicus A6.</title>
        <authorList>
            <consortium name="US DOE Joint Genome Institute"/>
            <person name="Lucas S."/>
            <person name="Copeland A."/>
            <person name="Lapidus A."/>
            <person name="Glavina del Rio T."/>
            <person name="Tice H."/>
            <person name="Bruce D."/>
            <person name="Goodwin L."/>
            <person name="Pitluck S."/>
            <person name="Goltsman E."/>
            <person name="Clum A."/>
            <person name="Larimer F."/>
            <person name="Land M."/>
            <person name="Hauser L."/>
            <person name="Kyrpides N."/>
            <person name="Mikhailova N."/>
            <person name="Jansson J."/>
            <person name="Richardson P."/>
        </authorList>
    </citation>
    <scope>NUCLEOTIDE SEQUENCE [LARGE SCALE GENOMIC DNA]</scope>
    <source>
        <strain evidence="4">A6</strain>
    </source>
</reference>